<gene>
    <name evidence="3" type="ORF">KIK155_LOCUS12460</name>
</gene>
<dbReference type="InterPro" id="IPR006600">
    <property type="entry name" value="HTH_CenpB_DNA-bd_dom"/>
</dbReference>
<dbReference type="EMBL" id="CAJNYV010002041">
    <property type="protein sequence ID" value="CAF3452073.1"/>
    <property type="molecule type" value="Genomic_DNA"/>
</dbReference>
<dbReference type="InterPro" id="IPR009057">
    <property type="entry name" value="Homeodomain-like_sf"/>
</dbReference>
<dbReference type="GO" id="GO:0003677">
    <property type="term" value="F:DNA binding"/>
    <property type="evidence" value="ECO:0007669"/>
    <property type="project" value="UniProtKB-KW"/>
</dbReference>
<dbReference type="GO" id="GO:0005634">
    <property type="term" value="C:nucleus"/>
    <property type="evidence" value="ECO:0007669"/>
    <property type="project" value="TreeGrafter"/>
</dbReference>
<accession>A0A818E3J8</accession>
<dbReference type="AlphaFoldDB" id="A0A818E3J8"/>
<dbReference type="PROSITE" id="PS51253">
    <property type="entry name" value="HTH_CENPB"/>
    <property type="match status" value="1"/>
</dbReference>
<feature type="domain" description="HTH CENPB-type" evidence="2">
    <location>
        <begin position="50"/>
        <end position="123"/>
    </location>
</feature>
<evidence type="ECO:0000259" key="2">
    <source>
        <dbReference type="PROSITE" id="PS51253"/>
    </source>
</evidence>
<protein>
    <recommendedName>
        <fullName evidence="2">HTH CENPB-type domain-containing protein</fullName>
    </recommendedName>
</protein>
<keyword evidence="1" id="KW-0238">DNA-binding</keyword>
<name>A0A818E3J8_9BILA</name>
<dbReference type="PANTHER" id="PTHR19303">
    <property type="entry name" value="TRANSPOSON"/>
    <property type="match status" value="1"/>
</dbReference>
<dbReference type="SUPFAM" id="SSF46689">
    <property type="entry name" value="Homeodomain-like"/>
    <property type="match status" value="2"/>
</dbReference>
<evidence type="ECO:0000313" key="4">
    <source>
        <dbReference type="Proteomes" id="UP000663865"/>
    </source>
</evidence>
<proteinExistence type="predicted"/>
<evidence type="ECO:0000256" key="1">
    <source>
        <dbReference type="ARBA" id="ARBA00023125"/>
    </source>
</evidence>
<dbReference type="PANTHER" id="PTHR19303:SF73">
    <property type="entry name" value="PROTEIN PDC2"/>
    <property type="match status" value="1"/>
</dbReference>
<evidence type="ECO:0000313" key="3">
    <source>
        <dbReference type="EMBL" id="CAF3452073.1"/>
    </source>
</evidence>
<dbReference type="SMART" id="SM00674">
    <property type="entry name" value="CENPB"/>
    <property type="match status" value="1"/>
</dbReference>
<organism evidence="3 4">
    <name type="scientific">Rotaria socialis</name>
    <dbReference type="NCBI Taxonomy" id="392032"/>
    <lineage>
        <taxon>Eukaryota</taxon>
        <taxon>Metazoa</taxon>
        <taxon>Spiralia</taxon>
        <taxon>Gnathifera</taxon>
        <taxon>Rotifera</taxon>
        <taxon>Eurotatoria</taxon>
        <taxon>Bdelloidea</taxon>
        <taxon>Philodinida</taxon>
        <taxon>Philodinidae</taxon>
        <taxon>Rotaria</taxon>
    </lineage>
</organism>
<reference evidence="3" key="1">
    <citation type="submission" date="2021-02" db="EMBL/GenBank/DDBJ databases">
        <authorList>
            <person name="Nowell W R."/>
        </authorList>
    </citation>
    <scope>NUCLEOTIDE SEQUENCE</scope>
</reference>
<sequence length="203" mass="23290">MSHRKALTLEEKIALIKDNQNAHGLSVRELTDNYKISKSSAANIRRRSEELLADYSSNYKKIDELVFEWFTQQRAKQIPISGPILQEKARQVAEQLGYTSETFKASNGWLEKFRNRHAISFRTINGESASVDNSTVEEWAQRLSTILDGFDENDVFNADETGLFYRATPDRSLVLSKEECKGGKKSKERLTVLLCRIWLGRKN</sequence>
<dbReference type="Gene3D" id="1.10.10.60">
    <property type="entry name" value="Homeodomain-like"/>
    <property type="match status" value="2"/>
</dbReference>
<dbReference type="InterPro" id="IPR050863">
    <property type="entry name" value="CenT-Element_Derived"/>
</dbReference>
<dbReference type="Pfam" id="PF03221">
    <property type="entry name" value="HTH_Tnp_Tc5"/>
    <property type="match status" value="1"/>
</dbReference>
<comment type="caution">
    <text evidence="3">The sequence shown here is derived from an EMBL/GenBank/DDBJ whole genome shotgun (WGS) entry which is preliminary data.</text>
</comment>
<dbReference type="Proteomes" id="UP000663865">
    <property type="component" value="Unassembled WGS sequence"/>
</dbReference>